<feature type="region of interest" description="Disordered" evidence="1">
    <location>
        <begin position="1179"/>
        <end position="1251"/>
    </location>
</feature>
<dbReference type="Pfam" id="PF01607">
    <property type="entry name" value="CBM_14"/>
    <property type="match status" value="1"/>
</dbReference>
<evidence type="ECO:0000256" key="1">
    <source>
        <dbReference type="SAM" id="MobiDB-lite"/>
    </source>
</evidence>
<dbReference type="InterPro" id="IPR002557">
    <property type="entry name" value="Chitin-bd_dom"/>
</dbReference>
<keyword evidence="2" id="KW-0732">Signal</keyword>
<feature type="chain" id="PRO_5029664759" description="Chitin-binding type-2 domain-containing protein" evidence="2">
    <location>
        <begin position="21"/>
        <end position="1654"/>
    </location>
</feature>
<dbReference type="GeneID" id="100120686"/>
<feature type="compositionally biased region" description="Low complexity" evidence="1">
    <location>
        <begin position="286"/>
        <end position="297"/>
    </location>
</feature>
<evidence type="ECO:0000256" key="2">
    <source>
        <dbReference type="SAM" id="SignalP"/>
    </source>
</evidence>
<dbReference type="OrthoDB" id="10052888at2759"/>
<name>A0A7M7ISR6_NASVI</name>
<protein>
    <recommendedName>
        <fullName evidence="3">Chitin-binding type-2 domain-containing protein</fullName>
    </recommendedName>
</protein>
<feature type="compositionally biased region" description="Basic and acidic residues" evidence="1">
    <location>
        <begin position="1036"/>
        <end position="1045"/>
    </location>
</feature>
<feature type="signal peptide" evidence="2">
    <location>
        <begin position="1"/>
        <end position="20"/>
    </location>
</feature>
<feature type="compositionally biased region" description="Polar residues" evidence="1">
    <location>
        <begin position="219"/>
        <end position="276"/>
    </location>
</feature>
<evidence type="ECO:0000313" key="5">
    <source>
        <dbReference type="Proteomes" id="UP000002358"/>
    </source>
</evidence>
<dbReference type="RefSeq" id="XP_016840223.1">
    <property type="nucleotide sequence ID" value="XM_016984734.3"/>
</dbReference>
<feature type="compositionally biased region" description="Acidic residues" evidence="1">
    <location>
        <begin position="918"/>
        <end position="930"/>
    </location>
</feature>
<feature type="region of interest" description="Disordered" evidence="1">
    <location>
        <begin position="1131"/>
        <end position="1156"/>
    </location>
</feature>
<feature type="compositionally biased region" description="Basic and acidic residues" evidence="1">
    <location>
        <begin position="191"/>
        <end position="201"/>
    </location>
</feature>
<feature type="compositionally biased region" description="Polar residues" evidence="1">
    <location>
        <begin position="351"/>
        <end position="363"/>
    </location>
</feature>
<evidence type="ECO:0000259" key="3">
    <source>
        <dbReference type="PROSITE" id="PS50940"/>
    </source>
</evidence>
<dbReference type="Proteomes" id="UP000002358">
    <property type="component" value="Chromosome 3"/>
</dbReference>
<feature type="compositionally biased region" description="Polar residues" evidence="1">
    <location>
        <begin position="413"/>
        <end position="445"/>
    </location>
</feature>
<reference evidence="4" key="1">
    <citation type="submission" date="2021-01" db="UniProtKB">
        <authorList>
            <consortium name="EnsemblMetazoa"/>
        </authorList>
    </citation>
    <scope>IDENTIFICATION</scope>
</reference>
<dbReference type="KEGG" id="nvi:100120686"/>
<dbReference type="EnsemblMetazoa" id="XM_016984734">
    <property type="protein sequence ID" value="XP_016840223"/>
    <property type="gene ID" value="LOC100120686"/>
</dbReference>
<organism evidence="4 5">
    <name type="scientific">Nasonia vitripennis</name>
    <name type="common">Parasitic wasp</name>
    <dbReference type="NCBI Taxonomy" id="7425"/>
    <lineage>
        <taxon>Eukaryota</taxon>
        <taxon>Metazoa</taxon>
        <taxon>Ecdysozoa</taxon>
        <taxon>Arthropoda</taxon>
        <taxon>Hexapoda</taxon>
        <taxon>Insecta</taxon>
        <taxon>Pterygota</taxon>
        <taxon>Neoptera</taxon>
        <taxon>Endopterygota</taxon>
        <taxon>Hymenoptera</taxon>
        <taxon>Apocrita</taxon>
        <taxon>Proctotrupomorpha</taxon>
        <taxon>Chalcidoidea</taxon>
        <taxon>Pteromalidae</taxon>
        <taxon>Pteromalinae</taxon>
        <taxon>Nasonia</taxon>
    </lineage>
</organism>
<feature type="compositionally biased region" description="Polar residues" evidence="1">
    <location>
        <begin position="652"/>
        <end position="685"/>
    </location>
</feature>
<feature type="compositionally biased region" description="Polar residues" evidence="1">
    <location>
        <begin position="477"/>
        <end position="509"/>
    </location>
</feature>
<feature type="compositionally biased region" description="Low complexity" evidence="1">
    <location>
        <begin position="202"/>
        <end position="215"/>
    </location>
</feature>
<keyword evidence="5" id="KW-1185">Reference proteome</keyword>
<feature type="region of interest" description="Disordered" evidence="1">
    <location>
        <begin position="1552"/>
        <end position="1582"/>
    </location>
</feature>
<dbReference type="SMART" id="SM00494">
    <property type="entry name" value="ChtBD2"/>
    <property type="match status" value="1"/>
</dbReference>
<dbReference type="Gene3D" id="2.170.140.10">
    <property type="entry name" value="Chitin binding domain"/>
    <property type="match status" value="1"/>
</dbReference>
<accession>A0A7M7ISR6</accession>
<dbReference type="GO" id="GO:0008061">
    <property type="term" value="F:chitin binding"/>
    <property type="evidence" value="ECO:0007669"/>
    <property type="project" value="InterPro"/>
</dbReference>
<feature type="region of interest" description="Disordered" evidence="1">
    <location>
        <begin position="534"/>
        <end position="553"/>
    </location>
</feature>
<sequence>MIFKFFLLLCVAATFVPGHCEEKTSSDEERSRLPEFLSELDVASAEASVEDVEALRKIVKRLAPEKNGEYMIQVFFGNKDLLRNWLKQGAEITGQPGVDYPALTTIPATSFSCRGQKGGYYADPETNCQVFHICDNSRKISFLCPNGTIFQQSQLICDWWFKVDCSKSAELYEQSAELLAEEERKRIENKKMNSEFHRSNNDDNSNSYYQSSNYDGRQNGRSNPYGSSASQNQLPDGQNTKTTQAFDPNQIYERQTTRSQSQPTHSSRYTQDTTVTRAKDDYNKPQNNRQQNQLLSNDGKSNQNYDQRGSNKYYNNNQVKSSQEDEYYGSAANVNAQREDKQSVKQQQQSNKPRSFTRQNFNAPVQKVTPTYMETTTFRTSTASPIREFQHLAESAAFASTRGNNNNRHKPHSSNQFNSFYSNTKAPTATTDNFQQSTAPTTVVTQKDRSSPHTFVRSRVSIPAFPGPTFTPIYKPRTTTLPPQEESTTTQRPYTNTDYYRQGSQEQSTTYRNYETTTMYPDYTTTDSQFTYSTTNYRDRNTNPTQTTFNNDRYTTIPPTTQRTYFTRDFYRETTTPAVTTTTNYDSSEYTTRFTDNYSGSFTTIRPVVYNDAFSQNTVSSNTVDDNGPTTPAVTFVEDIQAQDSARFGSPKFSTQSGAKSQSQSFRQNHINPSTEKSNRANFDSSIPRRTPSPYDTSVTYQHGKIMSTLGPYVPFTKNYAFTTTTTTPRSFDYTSVSSGFNQVSKNRISKPSPQNYVQSNFGKSGNRATYLPEKTTPPTFISETNALDNRPQNEREHALSMLKSLQGLEGSVPNLNLNNINNSRSGLDIPSSSGPSTLHSLALYFANADDDDEGPTDSAIDIQYFETTANPIEKKNTSVIELPSSILTQHTISSYAELFNLNNALENNITGDTSYDNSDENLTDEDTSDLDIQQSEGPLNGVKKSNNTKLRELAQVFTQALSAYLQDPDTFKKVLTEIRPTEPPQSENEIQTTASPTTTEDYPSVTKEKDEVLDFSDDNNGVRRRRPTTTPLPETAKETTETVRETTYQPFYTPEYFSTTTQYPDESLNEAQSGYINQPNDQKTNNKFAYRVNNVFDSKKLNEVENYKSTTYSVSSSSNTGKDYESYFPNEPSRYGGFQNNSANTQAPYGKYVKPSDATPISDNYVASSTPATYEVAAPQNFAPSKPSASVNDNLRDDLTPPAQPNYQTSNTINAISSSTRSNTKSQSSSVTPVYKRPQESVTTTKEPFRIRYYDTTTPRQQQQQHQSENLVTASSVHSSFGNNFNNLDNGFRQTEKPANNQRFTNNPTNHHWTSSPTVTQLWETTVFIDPDHINRGLDNDPKITQSSNIDSRSTTPSSKDDFFKNEASNAVTPQNFITDPSTPWQWASNNNDSPTAFTLLPNIYANTENTATPTPTYTTRSSITTTITSSITATNAIPPRDHGIPTRISVYNVTENEIQKAHQMFGNLNETSTNTLMKVMKQADNNATVRQLVLLLISHCNGPMNKTMEEEKEQLLNALLKMPVNEFTSEESRELIRGISKLHLPLGRSTVSDTVKPSTVSAETPTTTVTPAPSEPSVTTFRSRSGRKFKTTTVKSNPSYSKVTSNNAIARSDRVAPAQLRNAVSSLDEGTASDNRALDLLRSLYTIAAKWG</sequence>
<feature type="region of interest" description="Disordered" evidence="1">
    <location>
        <begin position="1335"/>
        <end position="1362"/>
    </location>
</feature>
<feature type="region of interest" description="Disordered" evidence="1">
    <location>
        <begin position="467"/>
        <end position="509"/>
    </location>
</feature>
<feature type="compositionally biased region" description="Low complexity" evidence="1">
    <location>
        <begin position="1559"/>
        <end position="1582"/>
    </location>
</feature>
<feature type="compositionally biased region" description="Polar residues" evidence="1">
    <location>
        <begin position="298"/>
        <end position="320"/>
    </location>
</feature>
<feature type="domain" description="Chitin-binding type-2" evidence="3">
    <location>
        <begin position="110"/>
        <end position="167"/>
    </location>
</feature>
<dbReference type="SUPFAM" id="SSF57625">
    <property type="entry name" value="Invertebrate chitin-binding proteins"/>
    <property type="match status" value="1"/>
</dbReference>
<evidence type="ECO:0000313" key="4">
    <source>
        <dbReference type="EnsemblMetazoa" id="XP_016840223"/>
    </source>
</evidence>
<feature type="compositionally biased region" description="Polar residues" evidence="1">
    <location>
        <begin position="1139"/>
        <end position="1148"/>
    </location>
</feature>
<feature type="region of interest" description="Disordered" evidence="1">
    <location>
        <begin position="648"/>
        <end position="697"/>
    </location>
</feature>
<feature type="region of interest" description="Disordered" evidence="1">
    <location>
        <begin position="191"/>
        <end position="320"/>
    </location>
</feature>
<dbReference type="PANTHER" id="PTHR22933">
    <property type="entry name" value="FI18007P1-RELATED"/>
    <property type="match status" value="1"/>
</dbReference>
<feature type="compositionally biased region" description="Polar residues" evidence="1">
    <location>
        <begin position="746"/>
        <end position="768"/>
    </location>
</feature>
<feature type="compositionally biased region" description="Polar residues" evidence="1">
    <location>
        <begin position="542"/>
        <end position="553"/>
    </location>
</feature>
<feature type="region of interest" description="Disordered" evidence="1">
    <location>
        <begin position="335"/>
        <end position="363"/>
    </location>
</feature>
<feature type="compositionally biased region" description="Polar residues" evidence="1">
    <location>
        <begin position="1344"/>
        <end position="1359"/>
    </location>
</feature>
<feature type="region of interest" description="Disordered" evidence="1">
    <location>
        <begin position="981"/>
        <end position="1045"/>
    </location>
</feature>
<dbReference type="CTD" id="40868"/>
<dbReference type="GO" id="GO:0005576">
    <property type="term" value="C:extracellular region"/>
    <property type="evidence" value="ECO:0007669"/>
    <property type="project" value="InterPro"/>
</dbReference>
<dbReference type="PROSITE" id="PS50940">
    <property type="entry name" value="CHIT_BIND_II"/>
    <property type="match status" value="1"/>
</dbReference>
<feature type="compositionally biased region" description="Polar residues" evidence="1">
    <location>
        <begin position="931"/>
        <end position="945"/>
    </location>
</feature>
<feature type="compositionally biased region" description="Low complexity" evidence="1">
    <location>
        <begin position="1210"/>
        <end position="1233"/>
    </location>
</feature>
<feature type="region of interest" description="Disordered" evidence="1">
    <location>
        <begin position="912"/>
        <end position="945"/>
    </location>
</feature>
<feature type="compositionally biased region" description="Polar residues" evidence="1">
    <location>
        <begin position="985"/>
        <end position="1002"/>
    </location>
</feature>
<feature type="region of interest" description="Disordered" evidence="1">
    <location>
        <begin position="401"/>
        <end position="455"/>
    </location>
</feature>
<feature type="region of interest" description="Disordered" evidence="1">
    <location>
        <begin position="746"/>
        <end position="780"/>
    </location>
</feature>
<dbReference type="InterPro" id="IPR052976">
    <property type="entry name" value="Scoloptoxin-like"/>
</dbReference>
<dbReference type="PANTHER" id="PTHR22933:SF42">
    <property type="entry name" value="FI18455P1-RELATED"/>
    <property type="match status" value="1"/>
</dbReference>
<dbReference type="InterPro" id="IPR036508">
    <property type="entry name" value="Chitin-bd_dom_sf"/>
</dbReference>
<proteinExistence type="predicted"/>